<feature type="signal peptide" evidence="2">
    <location>
        <begin position="1"/>
        <end position="25"/>
    </location>
</feature>
<feature type="region of interest" description="Disordered" evidence="1">
    <location>
        <begin position="25"/>
        <end position="50"/>
    </location>
</feature>
<keyword evidence="2" id="KW-0732">Signal</keyword>
<name>A0A5B9MJR0_9BACT</name>
<evidence type="ECO:0000256" key="2">
    <source>
        <dbReference type="SAM" id="SignalP"/>
    </source>
</evidence>
<proteinExistence type="predicted"/>
<keyword evidence="4" id="KW-1185">Reference proteome</keyword>
<feature type="compositionally biased region" description="Basic and acidic residues" evidence="1">
    <location>
        <begin position="27"/>
        <end position="47"/>
    </location>
</feature>
<reference evidence="3 4" key="1">
    <citation type="submission" date="2019-02" db="EMBL/GenBank/DDBJ databases">
        <title>Planctomycetal bacteria perform biofilm scaping via a novel small molecule.</title>
        <authorList>
            <person name="Jeske O."/>
            <person name="Boedeker C."/>
            <person name="Wiegand S."/>
            <person name="Breitling P."/>
            <person name="Kallscheuer N."/>
            <person name="Jogler M."/>
            <person name="Rohde M."/>
            <person name="Petersen J."/>
            <person name="Medema M.H."/>
            <person name="Surup F."/>
            <person name="Jogler C."/>
        </authorList>
    </citation>
    <scope>NUCLEOTIDE SEQUENCE [LARGE SCALE GENOMIC DNA]</scope>
    <source>
        <strain evidence="3 4">Mal15</strain>
    </source>
</reference>
<sequence precursor="true">MSLSNLTRISAMVLATLAMSSSLIAQQHDHADHQHATHSHDGHDHSAVEQGPNGGTIQIVGTQRIETVIVPKGIMFMLLDSDGKVVGAPKASGSLKLRVGEGKKDYPYELKPLKNNAIGVAVDLSSVSGHLLHMDVTLNGVASQPVSFHAMGKVADGKLSDAVLISLQATCPVSGKKLGSMGAPPKVMVEGKPLFVCCAGCSDRVKAAPQQYLAKYYTAKGEQVRPGVFKATLADASAIAAQKVCPVMDEPLGGMGAPLKVNVKGKAVYICCVGCAKKLHTQPDEYLAKLTKMGVKPPAMK</sequence>
<dbReference type="Proteomes" id="UP000321353">
    <property type="component" value="Chromosome"/>
</dbReference>
<accession>A0A5B9MJR0</accession>
<protein>
    <submittedName>
        <fullName evidence="3">Metal-binding domain of cation transport ATPase</fullName>
    </submittedName>
</protein>
<feature type="chain" id="PRO_5022859336" evidence="2">
    <location>
        <begin position="26"/>
        <end position="301"/>
    </location>
</feature>
<evidence type="ECO:0000256" key="1">
    <source>
        <dbReference type="SAM" id="MobiDB-lite"/>
    </source>
</evidence>
<dbReference type="KEGG" id="smam:Mal15_55890"/>
<organism evidence="3 4">
    <name type="scientific">Stieleria maiorica</name>
    <dbReference type="NCBI Taxonomy" id="2795974"/>
    <lineage>
        <taxon>Bacteria</taxon>
        <taxon>Pseudomonadati</taxon>
        <taxon>Planctomycetota</taxon>
        <taxon>Planctomycetia</taxon>
        <taxon>Pirellulales</taxon>
        <taxon>Pirellulaceae</taxon>
        <taxon>Stieleria</taxon>
    </lineage>
</organism>
<dbReference type="EMBL" id="CP036264">
    <property type="protein sequence ID" value="QEG01512.1"/>
    <property type="molecule type" value="Genomic_DNA"/>
</dbReference>
<dbReference type="AlphaFoldDB" id="A0A5B9MJR0"/>
<evidence type="ECO:0000313" key="4">
    <source>
        <dbReference type="Proteomes" id="UP000321353"/>
    </source>
</evidence>
<gene>
    <name evidence="3" type="ORF">Mal15_55890</name>
</gene>
<evidence type="ECO:0000313" key="3">
    <source>
        <dbReference type="EMBL" id="QEG01512.1"/>
    </source>
</evidence>